<reference evidence="9 10" key="1">
    <citation type="submission" date="2024-05" db="EMBL/GenBank/DDBJ databases">
        <title>Microbispora sp.ZYX-F-249.</title>
        <authorList>
            <person name="Xie H."/>
        </authorList>
    </citation>
    <scope>NUCLEOTIDE SEQUENCE [LARGE SCALE GENOMIC DNA]</scope>
    <source>
        <strain evidence="9 10">ZYX-F-249</strain>
    </source>
</reference>
<dbReference type="PANTHER" id="PTHR30572:SF4">
    <property type="entry name" value="ABC TRANSPORTER PERMEASE YTRF"/>
    <property type="match status" value="1"/>
</dbReference>
<organism evidence="9 10">
    <name type="scientific">Microbispora maris</name>
    <dbReference type="NCBI Taxonomy" id="3144104"/>
    <lineage>
        <taxon>Bacteria</taxon>
        <taxon>Bacillati</taxon>
        <taxon>Actinomycetota</taxon>
        <taxon>Actinomycetes</taxon>
        <taxon>Streptosporangiales</taxon>
        <taxon>Streptosporangiaceae</taxon>
        <taxon>Microbispora</taxon>
    </lineage>
</organism>
<keyword evidence="10" id="KW-1185">Reference proteome</keyword>
<feature type="transmembrane region" description="Helical" evidence="7">
    <location>
        <begin position="393"/>
        <end position="410"/>
    </location>
</feature>
<feature type="transmembrane region" description="Helical" evidence="7">
    <location>
        <begin position="677"/>
        <end position="704"/>
    </location>
</feature>
<feature type="transmembrane region" description="Helical" evidence="7">
    <location>
        <begin position="473"/>
        <end position="493"/>
    </location>
</feature>
<feature type="domain" description="ABC3 transporter permease C-terminal" evidence="8">
    <location>
        <begin position="685"/>
        <end position="795"/>
    </location>
</feature>
<sequence>MNFALLRSLLRGRWTGLVGSFVALCLGTVILSATTLLLASAGPRVPERYAAAPLLVRVPGTPGEENGFGENRPWSPETAGSLVRALTSVPGVAAAVPDRAFYAQAVVGGRPAGAHEARSWSVAALAPYRLVAGRAPVSAGEVVLDRALGLVPGSPVTLLTARGPAPYTVTGLTDGPGPYVSDGEAGRLGGGVRVVGLLIRPGADLAAVRAAVSRAVRGVAGESGEVLAGPDRAAAESAADARTRWIGMQVLTAMALLGGFVSVFLVASTFAFRVHQRRREFGLLRAAGATPRQIRLIVYGEALAVGVAAATAGTLLGAAVAPAVGEALVAAGVEPSSFGVRFTPWPPAGAVAAGIAAALLGAWSAARRAARVRPLEALREHAAGGGPMTRTRWIAGTVAVAGGLAMAVASGSAREDALVNDVLLAAMALIAGLTLLAPVVLPPLVRALAWPMARSAVGMLAGRGAATAVRRTAATAAPVLLTVGFAVLVTGMVRTTAAAYTVEGAAGGGATAVLVPDAAPGLPDAALRAASAATAPLPATVWGDRPFAALGGAGLGDLGGLDGRAGLGDLGGLDGLDDDAMAVAGWIARDHGWRTGDRVPITFEDGRTVRLRVAAVLAEAPAEVLVSRDTLRAHDPSALTSEAYVSGPPGRAFPGLGAKTVSVADRVAGEQAEEDRLVWLFTLLLVGVSAGYAGLAIVNAQVMAASARVRDVVVLRLTGATRRQAIAATAAEAALVTGTGTVLGFAVAVPALLGMRAGLAEMAGGAVPLVVPWPTVAAIVALCLVLATTSSTIFTFNTSAAKRKRQTEADQGPFTRADA</sequence>
<keyword evidence="2" id="KW-1003">Cell membrane</keyword>
<dbReference type="Proteomes" id="UP001447516">
    <property type="component" value="Unassembled WGS sequence"/>
</dbReference>
<comment type="similarity">
    <text evidence="6">Belongs to the ABC-4 integral membrane protein family.</text>
</comment>
<feature type="transmembrane region" description="Helical" evidence="7">
    <location>
        <begin position="296"/>
        <end position="325"/>
    </location>
</feature>
<evidence type="ECO:0000256" key="7">
    <source>
        <dbReference type="SAM" id="Phobius"/>
    </source>
</evidence>
<dbReference type="EMBL" id="JBDJAW010000029">
    <property type="protein sequence ID" value="MEN3539097.1"/>
    <property type="molecule type" value="Genomic_DNA"/>
</dbReference>
<keyword evidence="3 7" id="KW-0812">Transmembrane</keyword>
<evidence type="ECO:0000256" key="3">
    <source>
        <dbReference type="ARBA" id="ARBA00022692"/>
    </source>
</evidence>
<feature type="transmembrane region" description="Helical" evidence="7">
    <location>
        <begin position="250"/>
        <end position="275"/>
    </location>
</feature>
<accession>A0ABV0AWA3</accession>
<evidence type="ECO:0000256" key="4">
    <source>
        <dbReference type="ARBA" id="ARBA00022989"/>
    </source>
</evidence>
<comment type="subcellular location">
    <subcellularLocation>
        <location evidence="1">Cell membrane</location>
        <topology evidence="1">Multi-pass membrane protein</topology>
    </subcellularLocation>
</comment>
<protein>
    <submittedName>
        <fullName evidence="9">ABC transporter permease</fullName>
    </submittedName>
</protein>
<comment type="caution">
    <text evidence="9">The sequence shown here is derived from an EMBL/GenBank/DDBJ whole genome shotgun (WGS) entry which is preliminary data.</text>
</comment>
<dbReference type="InterPro" id="IPR003838">
    <property type="entry name" value="ABC3_permease_C"/>
</dbReference>
<dbReference type="PANTHER" id="PTHR30572">
    <property type="entry name" value="MEMBRANE COMPONENT OF TRANSPORTER-RELATED"/>
    <property type="match status" value="1"/>
</dbReference>
<dbReference type="InterPro" id="IPR050250">
    <property type="entry name" value="Macrolide_Exporter_MacB"/>
</dbReference>
<feature type="transmembrane region" description="Helical" evidence="7">
    <location>
        <begin position="773"/>
        <end position="796"/>
    </location>
</feature>
<evidence type="ECO:0000256" key="6">
    <source>
        <dbReference type="ARBA" id="ARBA00038076"/>
    </source>
</evidence>
<feature type="domain" description="ABC3 transporter permease C-terminal" evidence="8">
    <location>
        <begin position="254"/>
        <end position="372"/>
    </location>
</feature>
<evidence type="ECO:0000313" key="9">
    <source>
        <dbReference type="EMBL" id="MEN3539097.1"/>
    </source>
</evidence>
<feature type="transmembrane region" description="Helical" evidence="7">
    <location>
        <begin position="422"/>
        <end position="445"/>
    </location>
</feature>
<gene>
    <name evidence="9" type="ORF">AAH991_28565</name>
</gene>
<name>A0ABV0AWA3_9ACTN</name>
<dbReference type="RefSeq" id="WP_346229008.1">
    <property type="nucleotide sequence ID" value="NZ_JBDJAW010000029.1"/>
</dbReference>
<keyword evidence="5 7" id="KW-0472">Membrane</keyword>
<evidence type="ECO:0000256" key="5">
    <source>
        <dbReference type="ARBA" id="ARBA00023136"/>
    </source>
</evidence>
<dbReference type="Pfam" id="PF02687">
    <property type="entry name" value="FtsX"/>
    <property type="match status" value="2"/>
</dbReference>
<keyword evidence="4 7" id="KW-1133">Transmembrane helix</keyword>
<evidence type="ECO:0000259" key="8">
    <source>
        <dbReference type="Pfam" id="PF02687"/>
    </source>
</evidence>
<evidence type="ECO:0000256" key="1">
    <source>
        <dbReference type="ARBA" id="ARBA00004651"/>
    </source>
</evidence>
<feature type="transmembrane region" description="Helical" evidence="7">
    <location>
        <begin position="345"/>
        <end position="366"/>
    </location>
</feature>
<proteinExistence type="inferred from homology"/>
<evidence type="ECO:0000256" key="2">
    <source>
        <dbReference type="ARBA" id="ARBA00022475"/>
    </source>
</evidence>
<feature type="transmembrane region" description="Helical" evidence="7">
    <location>
        <begin position="725"/>
        <end position="753"/>
    </location>
</feature>
<evidence type="ECO:0000313" key="10">
    <source>
        <dbReference type="Proteomes" id="UP001447516"/>
    </source>
</evidence>